<dbReference type="Proteomes" id="UP001165498">
    <property type="component" value="Unassembled WGS sequence"/>
</dbReference>
<proteinExistence type="predicted"/>
<protein>
    <submittedName>
        <fullName evidence="1">Amidohydrolase family protein</fullName>
    </submittedName>
</protein>
<dbReference type="EMBL" id="JANFQO010000010">
    <property type="protein sequence ID" value="MCQ4165566.1"/>
    <property type="molecule type" value="Genomic_DNA"/>
</dbReference>
<dbReference type="PANTHER" id="PTHR11647:SF1">
    <property type="entry name" value="COLLAPSIN RESPONSE MEDIATOR PROTEIN"/>
    <property type="match status" value="1"/>
</dbReference>
<dbReference type="Pfam" id="PF06127">
    <property type="entry name" value="Mpo1-like"/>
    <property type="match status" value="1"/>
</dbReference>
<dbReference type="Gene3D" id="2.30.40.10">
    <property type="entry name" value="Urease, subunit C, domain 1"/>
    <property type="match status" value="1"/>
</dbReference>
<dbReference type="InterPro" id="IPR011059">
    <property type="entry name" value="Metal-dep_hydrolase_composite"/>
</dbReference>
<dbReference type="InterPro" id="IPR050378">
    <property type="entry name" value="Metallo-dep_Hydrolases_sf"/>
</dbReference>
<dbReference type="RefSeq" id="WP_255914755.1">
    <property type="nucleotide sequence ID" value="NZ_JANFQO010000010.1"/>
</dbReference>
<dbReference type="SUPFAM" id="SSF51338">
    <property type="entry name" value="Composite domain of metallo-dependent hydrolases"/>
    <property type="match status" value="1"/>
</dbReference>
<dbReference type="InterPro" id="IPR032466">
    <property type="entry name" value="Metal_Hydrolase"/>
</dbReference>
<comment type="caution">
    <text evidence="1">The sequence shown here is derived from an EMBL/GenBank/DDBJ whole genome shotgun (WGS) entry which is preliminary data.</text>
</comment>
<dbReference type="Gene3D" id="3.20.20.140">
    <property type="entry name" value="Metal-dependent hydrolases"/>
    <property type="match status" value="2"/>
</dbReference>
<evidence type="ECO:0000313" key="2">
    <source>
        <dbReference type="Proteomes" id="UP001165498"/>
    </source>
</evidence>
<dbReference type="SUPFAM" id="SSF51556">
    <property type="entry name" value="Metallo-dependent hydrolases"/>
    <property type="match status" value="1"/>
</dbReference>
<reference evidence="1" key="1">
    <citation type="submission" date="2022-07" db="EMBL/GenBank/DDBJ databases">
        <title>Tahibacter sp., a new gammaproteobacterium isolated from the silt sample collected at pig farm.</title>
        <authorList>
            <person name="Chen H."/>
        </authorList>
    </citation>
    <scope>NUCLEOTIDE SEQUENCE</scope>
    <source>
        <strain evidence="1">P2K</strain>
    </source>
</reference>
<sequence>MFDLLLRGGLLLDGSGAPPRRCDVAVRDGRIAALAPEISAPAREVRDAQDLWITPGLVDIHTHYDVEVEIAPGLAESVRHGVTAVVLGNCSLSLTAGRAADLADIFLRVESLPAPLVRRWLAQALSWDSPAAYIEHLRSLALGPHVAALAGHSALRVAVMGLERALGARASAAELEAMRQLAHAALDAGCCGISVDMVHWHKVAGVYAGRSVPSHYADLREYRMLAEVCRSRDAVFQVTPNPQRPASFLHILGMGLAVFRPPLRLTVLSAMDMSDYPALWRVFPLAAWLVNRLGGGNLRFQTLGEPFAIHADGPLTPLFEEFPAGVELNSCADAAARRALWADAAFRTRFRRDWLRRERRTFHRDPARMTVLASPDPAQVGHSIAAIAKAEGSDPTDLLMRLLQQHDEALRWVACGANERPAIVERLLAHRHILPGFSDAGAHSRNIAFFDNSLNLIRRAVSTGFMTPERAVARVSGEAARWFGIDAGLIRVGARADLLLLRPEALKHATQLVEIADPLLDGARRCVRRGGEAALAAVFVSGREVVRDGAPLPVLGTQRCGSVLTPAAPLRDRAAVQARHRNRLDDDTYDHPFQDYWDIFVYKHQAQGNIALHCLGVLLMHGAALAAVLSLNPWFLLGIPLSQLTGLAGHLIYERSHVDIRDLVFSWRASRSLNRLFFSVLRGRYGAEVRRVRERYAQYRQSAA</sequence>
<dbReference type="PANTHER" id="PTHR11647">
    <property type="entry name" value="HYDRANTOINASE/DIHYDROPYRIMIDINASE FAMILY MEMBER"/>
    <property type="match status" value="1"/>
</dbReference>
<keyword evidence="2" id="KW-1185">Reference proteome</keyword>
<dbReference type="InterPro" id="IPR009305">
    <property type="entry name" value="Mpo1-like"/>
</dbReference>
<name>A0ABT1QTG9_9GAMM</name>
<evidence type="ECO:0000313" key="1">
    <source>
        <dbReference type="EMBL" id="MCQ4165566.1"/>
    </source>
</evidence>
<organism evidence="1 2">
    <name type="scientific">Tahibacter harae</name>
    <dbReference type="NCBI Taxonomy" id="2963937"/>
    <lineage>
        <taxon>Bacteria</taxon>
        <taxon>Pseudomonadati</taxon>
        <taxon>Pseudomonadota</taxon>
        <taxon>Gammaproteobacteria</taxon>
        <taxon>Lysobacterales</taxon>
        <taxon>Rhodanobacteraceae</taxon>
        <taxon>Tahibacter</taxon>
    </lineage>
</organism>
<gene>
    <name evidence="1" type="ORF">NM961_12680</name>
</gene>
<accession>A0ABT1QTG9</accession>